<keyword evidence="2" id="KW-0963">Cytoplasm</keyword>
<dbReference type="PIRSF" id="PIRSF004555">
    <property type="entry name" value="UCP004555"/>
    <property type="match status" value="1"/>
</dbReference>
<organism evidence="3 4">
    <name type="scientific">Desulfofustis glycolicus DSM 9705</name>
    <dbReference type="NCBI Taxonomy" id="1121409"/>
    <lineage>
        <taxon>Bacteria</taxon>
        <taxon>Pseudomonadati</taxon>
        <taxon>Thermodesulfobacteriota</taxon>
        <taxon>Desulfobulbia</taxon>
        <taxon>Desulfobulbales</taxon>
        <taxon>Desulfocapsaceae</taxon>
        <taxon>Desulfofustis</taxon>
    </lineage>
</organism>
<name>A0A1M5YJU7_9BACT</name>
<sequence length="105" mass="11119">MDLSSIMQQARDMQAKMAKIQEELASKVVTGSAGGGMVNVEVTGKGELISISIEPELIDPAERVMLQDLVAAAVNDALRSARDLAKQEMTSLTGGIQIPGVTNMF</sequence>
<dbReference type="GO" id="GO:0005829">
    <property type="term" value="C:cytosol"/>
    <property type="evidence" value="ECO:0007669"/>
    <property type="project" value="TreeGrafter"/>
</dbReference>
<dbReference type="RefSeq" id="WP_073379084.1">
    <property type="nucleotide sequence ID" value="NZ_FQXS01000040.1"/>
</dbReference>
<comment type="subunit">
    <text evidence="2">Homodimer.</text>
</comment>
<evidence type="ECO:0000256" key="1">
    <source>
        <dbReference type="ARBA" id="ARBA00023125"/>
    </source>
</evidence>
<dbReference type="SUPFAM" id="SSF82607">
    <property type="entry name" value="YbaB-like"/>
    <property type="match status" value="1"/>
</dbReference>
<comment type="subcellular location">
    <subcellularLocation>
        <location evidence="2">Cytoplasm</location>
        <location evidence="2">Nucleoid</location>
    </subcellularLocation>
</comment>
<gene>
    <name evidence="3" type="ORF">SAMN02745124_04121</name>
</gene>
<evidence type="ECO:0000313" key="4">
    <source>
        <dbReference type="Proteomes" id="UP000184139"/>
    </source>
</evidence>
<dbReference type="STRING" id="1121409.SAMN02745124_04121"/>
<reference evidence="3 4" key="1">
    <citation type="submission" date="2016-11" db="EMBL/GenBank/DDBJ databases">
        <authorList>
            <person name="Jaros S."/>
            <person name="Januszkiewicz K."/>
            <person name="Wedrychowicz H."/>
        </authorList>
    </citation>
    <scope>NUCLEOTIDE SEQUENCE [LARGE SCALE GENOMIC DNA]</scope>
    <source>
        <strain evidence="3 4">DSM 9705</strain>
    </source>
</reference>
<dbReference type="NCBIfam" id="TIGR00103">
    <property type="entry name" value="DNA_YbaB_EbfC"/>
    <property type="match status" value="1"/>
</dbReference>
<dbReference type="PANTHER" id="PTHR33449">
    <property type="entry name" value="NUCLEOID-ASSOCIATED PROTEIN YBAB"/>
    <property type="match status" value="1"/>
</dbReference>
<dbReference type="GO" id="GO:0003677">
    <property type="term" value="F:DNA binding"/>
    <property type="evidence" value="ECO:0007669"/>
    <property type="project" value="UniProtKB-UniRule"/>
</dbReference>
<evidence type="ECO:0000256" key="2">
    <source>
        <dbReference type="HAMAP-Rule" id="MF_00274"/>
    </source>
</evidence>
<dbReference type="InterPro" id="IPR004401">
    <property type="entry name" value="YbaB/EbfC"/>
</dbReference>
<comment type="function">
    <text evidence="2">Binds to DNA and alters its conformation. May be involved in regulation of gene expression, nucleoid organization and DNA protection.</text>
</comment>
<dbReference type="GO" id="GO:0043590">
    <property type="term" value="C:bacterial nucleoid"/>
    <property type="evidence" value="ECO:0007669"/>
    <property type="project" value="UniProtKB-UniRule"/>
</dbReference>
<accession>A0A1M5YJU7</accession>
<dbReference type="Pfam" id="PF02575">
    <property type="entry name" value="YbaB_DNA_bd"/>
    <property type="match status" value="1"/>
</dbReference>
<dbReference type="InterPro" id="IPR036894">
    <property type="entry name" value="YbaB-like_sf"/>
</dbReference>
<comment type="similarity">
    <text evidence="2">Belongs to the YbaB/EbfC family.</text>
</comment>
<dbReference type="EMBL" id="FQXS01000040">
    <property type="protein sequence ID" value="SHI12250.1"/>
    <property type="molecule type" value="Genomic_DNA"/>
</dbReference>
<keyword evidence="1 2" id="KW-0238">DNA-binding</keyword>
<dbReference type="PANTHER" id="PTHR33449:SF1">
    <property type="entry name" value="NUCLEOID-ASSOCIATED PROTEIN YBAB"/>
    <property type="match status" value="1"/>
</dbReference>
<dbReference type="AlphaFoldDB" id="A0A1M5YJU7"/>
<dbReference type="HAMAP" id="MF_00274">
    <property type="entry name" value="DNA_YbaB_EbfC"/>
    <property type="match status" value="1"/>
</dbReference>
<dbReference type="Proteomes" id="UP000184139">
    <property type="component" value="Unassembled WGS sequence"/>
</dbReference>
<dbReference type="OrthoDB" id="9803080at2"/>
<dbReference type="Gene3D" id="3.30.1310.10">
    <property type="entry name" value="Nucleoid-associated protein YbaB-like domain"/>
    <property type="match status" value="1"/>
</dbReference>
<proteinExistence type="inferred from homology"/>
<protein>
    <recommendedName>
        <fullName evidence="2">Nucleoid-associated protein SAMN02745124_04121</fullName>
    </recommendedName>
</protein>
<evidence type="ECO:0000313" key="3">
    <source>
        <dbReference type="EMBL" id="SHI12250.1"/>
    </source>
</evidence>
<keyword evidence="4" id="KW-1185">Reference proteome</keyword>